<evidence type="ECO:0000256" key="1">
    <source>
        <dbReference type="SAM" id="SignalP"/>
    </source>
</evidence>
<dbReference type="AlphaFoldDB" id="K4IDB9"/>
<dbReference type="HOGENOM" id="CLU_1178887_0_0_10"/>
<dbReference type="Gene3D" id="2.40.128.490">
    <property type="entry name" value="Uncharacterised protein PF14869, DUF4488"/>
    <property type="match status" value="1"/>
</dbReference>
<feature type="signal peptide" evidence="1">
    <location>
        <begin position="1"/>
        <end position="19"/>
    </location>
</feature>
<dbReference type="Proteomes" id="UP000008514">
    <property type="component" value="Chromosome"/>
</dbReference>
<organism evidence="2 3">
    <name type="scientific">Psychroflexus torquis (strain ATCC 700755 / CIP 106069 / ACAM 623)</name>
    <dbReference type="NCBI Taxonomy" id="313595"/>
    <lineage>
        <taxon>Bacteria</taxon>
        <taxon>Pseudomonadati</taxon>
        <taxon>Bacteroidota</taxon>
        <taxon>Flavobacteriia</taxon>
        <taxon>Flavobacteriales</taxon>
        <taxon>Flavobacteriaceae</taxon>
        <taxon>Psychroflexus</taxon>
    </lineage>
</organism>
<dbReference type="KEGG" id="ptq:P700755_000020"/>
<feature type="chain" id="PRO_5003878999" description="Membrane or secreted protein" evidence="1">
    <location>
        <begin position="20"/>
        <end position="243"/>
    </location>
</feature>
<evidence type="ECO:0000313" key="3">
    <source>
        <dbReference type="Proteomes" id="UP000008514"/>
    </source>
</evidence>
<name>K4IDB9_PSYTT</name>
<dbReference type="EMBL" id="CP003879">
    <property type="protein sequence ID" value="AFU67096.1"/>
    <property type="molecule type" value="Genomic_DNA"/>
</dbReference>
<keyword evidence="1" id="KW-0732">Signal</keyword>
<sequence length="243" mass="27496">MKCLLFLCVLFLGLFISKAQTMDGAWTLTYLNGEAVTNREVIKIVQEGYFALGSRDVLDNSFLGAAGGEFRIDNKNLIEIRDFDTYDDSKIGIEHQYLMTWVNESSIQLSSATSNKVWERVSINNDDLNGNWVITGRQRDGEMKTMTPGDRRTVKILGGGRFQWIAFNSDTKTLGASGGGTYTAQNGIYTERITFFSKDKDRVGADLEFNYEVIKGEWHHQGNSSKGQPIYEIWSSYQKAYQK</sequence>
<keyword evidence="3" id="KW-1185">Reference proteome</keyword>
<gene>
    <name evidence="2" type="ordered locus">P700755_000020</name>
</gene>
<dbReference type="eggNOG" id="ENOG502Z7YB">
    <property type="taxonomic scope" value="Bacteria"/>
</dbReference>
<protein>
    <recommendedName>
        <fullName evidence="4">Membrane or secreted protein</fullName>
    </recommendedName>
</protein>
<evidence type="ECO:0008006" key="4">
    <source>
        <dbReference type="Google" id="ProtNLM"/>
    </source>
</evidence>
<dbReference type="RefSeq" id="WP_015022716.1">
    <property type="nucleotide sequence ID" value="NC_018721.1"/>
</dbReference>
<dbReference type="STRING" id="313595.P700755_000020"/>
<proteinExistence type="predicted"/>
<evidence type="ECO:0000313" key="2">
    <source>
        <dbReference type="EMBL" id="AFU67096.1"/>
    </source>
</evidence>
<reference evidence="2" key="2">
    <citation type="submission" date="2012-09" db="EMBL/GenBank/DDBJ databases">
        <title>The complete sequence of Psychroflexus torquis an extreme psychrophile from sea-ice that is stimulated by light.</title>
        <authorList>
            <person name="Feng S."/>
            <person name="Powell S.M."/>
            <person name="Bowman J.P."/>
        </authorList>
    </citation>
    <scope>NUCLEOTIDE SEQUENCE [LARGE SCALE GENOMIC DNA]</scope>
    <source>
        <strain evidence="2">ATCC 700755</strain>
    </source>
</reference>
<reference evidence="2" key="1">
    <citation type="submission" date="2006-03" db="EMBL/GenBank/DDBJ databases">
        <authorList>
            <person name="Bowman J."/>
            <person name="Ferriera S."/>
            <person name="Johnson J."/>
            <person name="Kravitz S."/>
            <person name="Halpern A."/>
            <person name="Remington K."/>
            <person name="Beeson K."/>
            <person name="Tran B."/>
            <person name="Rogers Y.-H."/>
            <person name="Friedman R."/>
            <person name="Venter J.C."/>
        </authorList>
    </citation>
    <scope>NUCLEOTIDE SEQUENCE [LARGE SCALE GENOMIC DNA]</scope>
    <source>
        <strain evidence="2">ATCC 700755</strain>
    </source>
</reference>
<accession>K4IDB9</accession>